<dbReference type="GO" id="GO:0003723">
    <property type="term" value="F:RNA binding"/>
    <property type="evidence" value="ECO:0007669"/>
    <property type="project" value="TreeGrafter"/>
</dbReference>
<dbReference type="SMART" id="SM00382">
    <property type="entry name" value="AAA"/>
    <property type="match status" value="2"/>
</dbReference>
<reference evidence="5 6" key="1">
    <citation type="journal article" date="2024" name="BMC Genomics">
        <title>Genome assembly of redclaw crayfish (Cherax quadricarinatus) provides insights into its immune adaptation and hypoxia tolerance.</title>
        <authorList>
            <person name="Liu Z."/>
            <person name="Zheng J."/>
            <person name="Li H."/>
            <person name="Fang K."/>
            <person name="Wang S."/>
            <person name="He J."/>
            <person name="Zhou D."/>
            <person name="Weng S."/>
            <person name="Chi M."/>
            <person name="Gu Z."/>
            <person name="He J."/>
            <person name="Li F."/>
            <person name="Wang M."/>
        </authorList>
    </citation>
    <scope>NUCLEOTIDE SEQUENCE [LARGE SCALE GENOMIC DNA]</scope>
    <source>
        <strain evidence="5">ZL_2023a</strain>
    </source>
</reference>
<keyword evidence="3" id="KW-0067">ATP-binding</keyword>
<gene>
    <name evidence="5" type="ORF">OTU49_000244</name>
</gene>
<evidence type="ECO:0000259" key="4">
    <source>
        <dbReference type="SMART" id="SM00382"/>
    </source>
</evidence>
<dbReference type="InterPro" id="IPR050168">
    <property type="entry name" value="AAA_ATPase_domain"/>
</dbReference>
<evidence type="ECO:0000313" key="5">
    <source>
        <dbReference type="EMBL" id="KAK8753560.1"/>
    </source>
</evidence>
<dbReference type="PANTHER" id="PTHR23077:SF171">
    <property type="entry name" value="NUCLEAR VALOSIN-CONTAINING PROTEIN-LIKE"/>
    <property type="match status" value="1"/>
</dbReference>
<comment type="caution">
    <text evidence="5">The sequence shown here is derived from an EMBL/GenBank/DDBJ whole genome shotgun (WGS) entry which is preliminary data.</text>
</comment>
<evidence type="ECO:0000256" key="3">
    <source>
        <dbReference type="ARBA" id="ARBA00022840"/>
    </source>
</evidence>
<dbReference type="Proteomes" id="UP001445076">
    <property type="component" value="Unassembled WGS sequence"/>
</dbReference>
<keyword evidence="6" id="KW-1185">Reference proteome</keyword>
<evidence type="ECO:0000256" key="1">
    <source>
        <dbReference type="ARBA" id="ARBA00022737"/>
    </source>
</evidence>
<dbReference type="Pfam" id="PF17862">
    <property type="entry name" value="AAA_lid_3"/>
    <property type="match status" value="1"/>
</dbReference>
<dbReference type="InterPro" id="IPR003593">
    <property type="entry name" value="AAA+_ATPase"/>
</dbReference>
<dbReference type="PANTHER" id="PTHR23077">
    <property type="entry name" value="AAA-FAMILY ATPASE"/>
    <property type="match status" value="1"/>
</dbReference>
<evidence type="ECO:0000313" key="6">
    <source>
        <dbReference type="Proteomes" id="UP001445076"/>
    </source>
</evidence>
<dbReference type="InterPro" id="IPR003960">
    <property type="entry name" value="ATPase_AAA_CS"/>
</dbReference>
<proteinExistence type="predicted"/>
<name>A0AAW0YDW1_CHEQU</name>
<dbReference type="GO" id="GO:0042254">
    <property type="term" value="P:ribosome biogenesis"/>
    <property type="evidence" value="ECO:0007669"/>
    <property type="project" value="TreeGrafter"/>
</dbReference>
<feature type="domain" description="AAA+ ATPase" evidence="4">
    <location>
        <begin position="499"/>
        <end position="636"/>
    </location>
</feature>
<dbReference type="InterPro" id="IPR031996">
    <property type="entry name" value="NVL2_nucleolin-bd"/>
</dbReference>
<keyword evidence="1" id="KW-0677">Repeat</keyword>
<dbReference type="GO" id="GO:1990275">
    <property type="term" value="F:preribosome binding"/>
    <property type="evidence" value="ECO:0007669"/>
    <property type="project" value="TreeGrafter"/>
</dbReference>
<evidence type="ECO:0000256" key="2">
    <source>
        <dbReference type="ARBA" id="ARBA00022741"/>
    </source>
</evidence>
<dbReference type="SUPFAM" id="SSF52540">
    <property type="entry name" value="P-loop containing nucleoside triphosphate hydrolases"/>
    <property type="match status" value="2"/>
</dbReference>
<dbReference type="InterPro" id="IPR038100">
    <property type="entry name" value="NLV2_N_sf"/>
</dbReference>
<dbReference type="InterPro" id="IPR041569">
    <property type="entry name" value="AAA_lid_3"/>
</dbReference>
<dbReference type="InterPro" id="IPR027417">
    <property type="entry name" value="P-loop_NTPase"/>
</dbReference>
<dbReference type="InterPro" id="IPR003959">
    <property type="entry name" value="ATPase_AAA_core"/>
</dbReference>
<dbReference type="EMBL" id="JARKIK010000002">
    <property type="protein sequence ID" value="KAK8753560.1"/>
    <property type="molecule type" value="Genomic_DNA"/>
</dbReference>
<dbReference type="Gene3D" id="3.40.50.300">
    <property type="entry name" value="P-loop containing nucleotide triphosphate hydrolases"/>
    <property type="match status" value="2"/>
</dbReference>
<dbReference type="Gene3D" id="1.10.10.2010">
    <property type="match status" value="1"/>
</dbReference>
<protein>
    <recommendedName>
        <fullName evidence="4">AAA+ ATPase domain-containing protein</fullName>
    </recommendedName>
</protein>
<dbReference type="PROSITE" id="PS00674">
    <property type="entry name" value="AAA"/>
    <property type="match status" value="1"/>
</dbReference>
<dbReference type="AlphaFoldDB" id="A0AAW0YDW1"/>
<feature type="domain" description="AAA+ ATPase" evidence="4">
    <location>
        <begin position="211"/>
        <end position="347"/>
    </location>
</feature>
<sequence length="785" mass="87722">MKPPYFQERSLPHRVNKYMNEHKHIDLEDMTDYLINNYREFRGKNKKAFMRSVEKAFEWHLYCRKQNEESSDIEDIIDSDGGGSDVMDITEPEHPVKTKGLNTMLTKMYKSPVVTSPAATPKTERSQDFYVVDVDGDHSVNSVKSSEKSAKKKRKKGKEVEIEDIIKKKKKQLVPEVATVTFTHMAGIEALKDKICDLIANLLWPGVLQPLQKSVLVTGPSGSGKTTFAQALAGTAACPILRITATEFVGGVSGESEERINEIFDQAVSLSPCVLLIEKLDIVAPREGNTKSLEKRISTQLSFCLANLKSKHKDKQVIVIGETSRPENLDWDLRSSFDGEIFMAIPTEAARGHILKLLCEGTLLIDDINELASRTPGFVAGDLKKLLEKAQSLAWKRKRDSLYGKGGGSLMEQVKSFMSQFQQMCETEQINTVTTVNMEDFLEALMHVTPALKREGFPTVPDTTWQDIGGLEQVKRELKEKILEPIRFSKLHEEFGASRPNGILMWGPPGCGKTLLAKAVANEAGINLLPVMGPELLNMYQGESERAVREVFQRARNVAPCVIFFDEFDSLCPVRRKGSDSGSKTTIVNTLLTEMNGFTKRDDVYVIAATNRPDILDPAVTRPGRFDTLLYIDVPDHLGRVSIFQARTKNGTCPCLASDVNLEEVSRLCDNFSGADCDQLVYLASKEAIREVINSSASCTTPAPVNDEQPVYRFVAKRHFSAALRKIKPSITLEEQRRYKRLHSKIEASRVCGELPVFPETASLVAENIEEQTQPIDDAENIEQE</sequence>
<dbReference type="GO" id="GO:0005524">
    <property type="term" value="F:ATP binding"/>
    <property type="evidence" value="ECO:0007669"/>
    <property type="project" value="UniProtKB-KW"/>
</dbReference>
<dbReference type="Pfam" id="PF00004">
    <property type="entry name" value="AAA"/>
    <property type="match status" value="2"/>
</dbReference>
<dbReference type="GO" id="GO:0016887">
    <property type="term" value="F:ATP hydrolysis activity"/>
    <property type="evidence" value="ECO:0007669"/>
    <property type="project" value="InterPro"/>
</dbReference>
<dbReference type="FunFam" id="3.40.50.300:FF:000018">
    <property type="entry name" value="Cell division control 48"/>
    <property type="match status" value="1"/>
</dbReference>
<accession>A0AAW0YDW1</accession>
<keyword evidence="2" id="KW-0547">Nucleotide-binding</keyword>
<dbReference type="GO" id="GO:0005634">
    <property type="term" value="C:nucleus"/>
    <property type="evidence" value="ECO:0007669"/>
    <property type="project" value="TreeGrafter"/>
</dbReference>
<dbReference type="Pfam" id="PF16725">
    <property type="entry name" value="Nucleolin_bd"/>
    <property type="match status" value="1"/>
</dbReference>
<organism evidence="5 6">
    <name type="scientific">Cherax quadricarinatus</name>
    <name type="common">Australian red claw crayfish</name>
    <dbReference type="NCBI Taxonomy" id="27406"/>
    <lineage>
        <taxon>Eukaryota</taxon>
        <taxon>Metazoa</taxon>
        <taxon>Ecdysozoa</taxon>
        <taxon>Arthropoda</taxon>
        <taxon>Crustacea</taxon>
        <taxon>Multicrustacea</taxon>
        <taxon>Malacostraca</taxon>
        <taxon>Eumalacostraca</taxon>
        <taxon>Eucarida</taxon>
        <taxon>Decapoda</taxon>
        <taxon>Pleocyemata</taxon>
        <taxon>Astacidea</taxon>
        <taxon>Parastacoidea</taxon>
        <taxon>Parastacidae</taxon>
        <taxon>Cherax</taxon>
    </lineage>
</organism>
<dbReference type="Gene3D" id="1.10.8.60">
    <property type="match status" value="2"/>
</dbReference>